<dbReference type="InterPro" id="IPR009056">
    <property type="entry name" value="Cyt_c-like_dom"/>
</dbReference>
<evidence type="ECO:0000313" key="7">
    <source>
        <dbReference type="Proteomes" id="UP001176021"/>
    </source>
</evidence>
<name>A0ABT8QTW8_9FIRM</name>
<reference evidence="6" key="1">
    <citation type="submission" date="2022-05" db="EMBL/GenBank/DDBJ databases">
        <title>Expanded diversity of anoxic marine methylotrophy in a Black Sea sulfate reducing microorganism.</title>
        <authorList>
            <person name="Fischer P.Q."/>
            <person name="Stams A.J.M."/>
            <person name="Villanueva L."/>
            <person name="Sousa D.Z."/>
        </authorList>
    </citation>
    <scope>NUCLEOTIDE SEQUENCE</scope>
    <source>
        <strain evidence="6">P130</strain>
    </source>
</reference>
<dbReference type="Gene3D" id="1.10.760.10">
    <property type="entry name" value="Cytochrome c-like domain"/>
    <property type="match status" value="1"/>
</dbReference>
<keyword evidence="3 4" id="KW-0408">Iron</keyword>
<evidence type="ECO:0000256" key="1">
    <source>
        <dbReference type="ARBA" id="ARBA00022617"/>
    </source>
</evidence>
<comment type="caution">
    <text evidence="6">The sequence shown here is derived from an EMBL/GenBank/DDBJ whole genome shotgun (WGS) entry which is preliminary data.</text>
</comment>
<dbReference type="SUPFAM" id="SSF46626">
    <property type="entry name" value="Cytochrome c"/>
    <property type="match status" value="1"/>
</dbReference>
<evidence type="ECO:0000256" key="2">
    <source>
        <dbReference type="ARBA" id="ARBA00022723"/>
    </source>
</evidence>
<keyword evidence="7" id="KW-1185">Reference proteome</keyword>
<accession>A0ABT8QTW8</accession>
<keyword evidence="1 4" id="KW-0349">Heme</keyword>
<organism evidence="6 7">
    <name type="scientific">Desulfosporosinus nitroreducens</name>
    <dbReference type="NCBI Taxonomy" id="2018668"/>
    <lineage>
        <taxon>Bacteria</taxon>
        <taxon>Bacillati</taxon>
        <taxon>Bacillota</taxon>
        <taxon>Clostridia</taxon>
        <taxon>Eubacteriales</taxon>
        <taxon>Desulfitobacteriaceae</taxon>
        <taxon>Desulfosporosinus</taxon>
    </lineage>
</organism>
<keyword evidence="2 4" id="KW-0479">Metal-binding</keyword>
<dbReference type="PROSITE" id="PS51007">
    <property type="entry name" value="CYTC"/>
    <property type="match status" value="1"/>
</dbReference>
<evidence type="ECO:0000259" key="5">
    <source>
        <dbReference type="PROSITE" id="PS51007"/>
    </source>
</evidence>
<dbReference type="Proteomes" id="UP001176021">
    <property type="component" value="Unassembled WGS sequence"/>
</dbReference>
<dbReference type="RefSeq" id="WP_252468851.1">
    <property type="nucleotide sequence ID" value="NZ_JAMHFY010000008.1"/>
</dbReference>
<evidence type="ECO:0000256" key="3">
    <source>
        <dbReference type="ARBA" id="ARBA00023004"/>
    </source>
</evidence>
<evidence type="ECO:0000313" key="6">
    <source>
        <dbReference type="EMBL" id="MDO0823336.1"/>
    </source>
</evidence>
<proteinExistence type="predicted"/>
<sequence length="152" mass="16524">MFNLFKKGVGPNFVLWLGIGFLTMVSYNVLATPSNPPTVDNTVQTVYNTGLQPQAQAPTDAIDPKTLEGDIFKQKGCIQCHSVSFYNILGGATGPDLSVAYSDAPKRFGKSLEEFLEKPEGTMGDLLPQRTTAEDRKQILDLLSKAAEVKAK</sequence>
<feature type="domain" description="Cytochrome c" evidence="5">
    <location>
        <begin position="64"/>
        <end position="147"/>
    </location>
</feature>
<dbReference type="EMBL" id="JAMJEV010000008">
    <property type="protein sequence ID" value="MDO0823336.1"/>
    <property type="molecule type" value="Genomic_DNA"/>
</dbReference>
<protein>
    <submittedName>
        <fullName evidence="6">Cytochrome C</fullName>
    </submittedName>
</protein>
<evidence type="ECO:0000256" key="4">
    <source>
        <dbReference type="PROSITE-ProRule" id="PRU00433"/>
    </source>
</evidence>
<gene>
    <name evidence="6" type="ORF">M8H41_10775</name>
</gene>
<dbReference type="InterPro" id="IPR036909">
    <property type="entry name" value="Cyt_c-like_dom_sf"/>
</dbReference>